<keyword evidence="2 6" id="KW-0540">Nuclease</keyword>
<dbReference type="InterPro" id="IPR006226">
    <property type="entry name" value="Mtu_PIN"/>
</dbReference>
<keyword evidence="6" id="KW-0800">Toxin</keyword>
<dbReference type="Pfam" id="PF01850">
    <property type="entry name" value="PIN"/>
    <property type="match status" value="1"/>
</dbReference>
<feature type="binding site" evidence="6">
    <location>
        <position position="5"/>
    </location>
    <ligand>
        <name>Mg(2+)</name>
        <dbReference type="ChEBI" id="CHEBI:18420"/>
    </ligand>
</feature>
<comment type="function">
    <text evidence="6">Toxic component of a toxin-antitoxin (TA) system. An RNase.</text>
</comment>
<evidence type="ECO:0000256" key="4">
    <source>
        <dbReference type="ARBA" id="ARBA00022801"/>
    </source>
</evidence>
<dbReference type="GO" id="GO:0000287">
    <property type="term" value="F:magnesium ion binding"/>
    <property type="evidence" value="ECO:0007669"/>
    <property type="project" value="UniProtKB-UniRule"/>
</dbReference>
<dbReference type="GO" id="GO:0090729">
    <property type="term" value="F:toxin activity"/>
    <property type="evidence" value="ECO:0007669"/>
    <property type="project" value="UniProtKB-KW"/>
</dbReference>
<organism evidence="8 9">
    <name type="scientific">Saccharothrix ecbatanensis</name>
    <dbReference type="NCBI Taxonomy" id="1105145"/>
    <lineage>
        <taxon>Bacteria</taxon>
        <taxon>Bacillati</taxon>
        <taxon>Actinomycetota</taxon>
        <taxon>Actinomycetes</taxon>
        <taxon>Pseudonocardiales</taxon>
        <taxon>Pseudonocardiaceae</taxon>
        <taxon>Saccharothrix</taxon>
    </lineage>
</organism>
<evidence type="ECO:0000313" key="9">
    <source>
        <dbReference type="Proteomes" id="UP000552097"/>
    </source>
</evidence>
<dbReference type="HAMAP" id="MF_00265">
    <property type="entry name" value="VapC_Nob1"/>
    <property type="match status" value="1"/>
</dbReference>
<keyword evidence="5 6" id="KW-0460">Magnesium</keyword>
<evidence type="ECO:0000256" key="6">
    <source>
        <dbReference type="HAMAP-Rule" id="MF_00265"/>
    </source>
</evidence>
<feature type="domain" description="PIN" evidence="7">
    <location>
        <begin position="2"/>
        <end position="134"/>
    </location>
</feature>
<dbReference type="GO" id="GO:0016788">
    <property type="term" value="F:hydrolase activity, acting on ester bonds"/>
    <property type="evidence" value="ECO:0007669"/>
    <property type="project" value="InterPro"/>
</dbReference>
<evidence type="ECO:0000313" key="8">
    <source>
        <dbReference type="EMBL" id="MBB5805607.1"/>
    </source>
</evidence>
<dbReference type="AlphaFoldDB" id="A0A7W9HNL3"/>
<accession>A0A7W9HNL3</accession>
<dbReference type="InterPro" id="IPR029060">
    <property type="entry name" value="PIN-like_dom_sf"/>
</dbReference>
<dbReference type="GO" id="GO:0004540">
    <property type="term" value="F:RNA nuclease activity"/>
    <property type="evidence" value="ECO:0007669"/>
    <property type="project" value="InterPro"/>
</dbReference>
<dbReference type="Proteomes" id="UP000552097">
    <property type="component" value="Unassembled WGS sequence"/>
</dbReference>
<dbReference type="GO" id="GO:0045926">
    <property type="term" value="P:negative regulation of growth"/>
    <property type="evidence" value="ECO:0007669"/>
    <property type="project" value="UniProtKB-ARBA"/>
</dbReference>
<proteinExistence type="inferred from homology"/>
<dbReference type="EMBL" id="JACHMO010000001">
    <property type="protein sequence ID" value="MBB5805607.1"/>
    <property type="molecule type" value="Genomic_DNA"/>
</dbReference>
<protein>
    <recommendedName>
        <fullName evidence="6">Ribonuclease VapC</fullName>
        <shortName evidence="6">RNase VapC</shortName>
        <ecNumber evidence="6">3.1.-.-</ecNumber>
    </recommendedName>
    <alternativeName>
        <fullName evidence="6">Toxin VapC</fullName>
    </alternativeName>
</protein>
<evidence type="ECO:0000256" key="1">
    <source>
        <dbReference type="ARBA" id="ARBA00022649"/>
    </source>
</evidence>
<dbReference type="NCBIfam" id="TIGR00028">
    <property type="entry name" value="Mtu_PIN_fam"/>
    <property type="match status" value="1"/>
</dbReference>
<sequence>MIIPDVNLLLYAVISGFPQHGRAHAWWERTINSDVRVGLAPPALFGFLRISTNARLFDSPLPVDAAIDYVHDWLAQPNVDLLTPGTDHLDIALGLLLDIGTAGNLTTDVQLAAYAIEHDGEMHSNDTDFARFPKLKWVNPL</sequence>
<dbReference type="InterPro" id="IPR002716">
    <property type="entry name" value="PIN_dom"/>
</dbReference>
<evidence type="ECO:0000256" key="5">
    <source>
        <dbReference type="ARBA" id="ARBA00022842"/>
    </source>
</evidence>
<dbReference type="RefSeq" id="WP_184924247.1">
    <property type="nucleotide sequence ID" value="NZ_JACHMO010000001.1"/>
</dbReference>
<evidence type="ECO:0000259" key="7">
    <source>
        <dbReference type="Pfam" id="PF01850"/>
    </source>
</evidence>
<keyword evidence="1 6" id="KW-1277">Toxin-antitoxin system</keyword>
<evidence type="ECO:0000256" key="2">
    <source>
        <dbReference type="ARBA" id="ARBA00022722"/>
    </source>
</evidence>
<dbReference type="CDD" id="cd18678">
    <property type="entry name" value="PIN_MtVapC25_VapC33-like"/>
    <property type="match status" value="1"/>
</dbReference>
<dbReference type="InterPro" id="IPR022907">
    <property type="entry name" value="VapC_family"/>
</dbReference>
<keyword evidence="3 6" id="KW-0479">Metal-binding</keyword>
<comment type="similarity">
    <text evidence="6">Belongs to the PINc/VapC protein family.</text>
</comment>
<feature type="binding site" evidence="6">
    <location>
        <position position="108"/>
    </location>
    <ligand>
        <name>Mg(2+)</name>
        <dbReference type="ChEBI" id="CHEBI:18420"/>
    </ligand>
</feature>
<name>A0A7W9HNL3_9PSEU</name>
<reference evidence="8 9" key="1">
    <citation type="submission" date="2020-08" db="EMBL/GenBank/DDBJ databases">
        <title>Sequencing the genomes of 1000 actinobacteria strains.</title>
        <authorList>
            <person name="Klenk H.-P."/>
        </authorList>
    </citation>
    <scope>NUCLEOTIDE SEQUENCE [LARGE SCALE GENOMIC DNA]</scope>
    <source>
        <strain evidence="8 9">DSM 45486</strain>
    </source>
</reference>
<dbReference type="EC" id="3.1.-.-" evidence="6"/>
<dbReference type="SUPFAM" id="SSF88723">
    <property type="entry name" value="PIN domain-like"/>
    <property type="match status" value="1"/>
</dbReference>
<comment type="cofactor">
    <cofactor evidence="6">
        <name>Mg(2+)</name>
        <dbReference type="ChEBI" id="CHEBI:18420"/>
    </cofactor>
</comment>
<evidence type="ECO:0000256" key="3">
    <source>
        <dbReference type="ARBA" id="ARBA00022723"/>
    </source>
</evidence>
<keyword evidence="9" id="KW-1185">Reference proteome</keyword>
<keyword evidence="4 6" id="KW-0378">Hydrolase</keyword>
<gene>
    <name evidence="6" type="primary">vapC</name>
    <name evidence="8" type="ORF">F4560_005375</name>
</gene>
<comment type="caution">
    <text evidence="8">The sequence shown here is derived from an EMBL/GenBank/DDBJ whole genome shotgun (WGS) entry which is preliminary data.</text>
</comment>